<dbReference type="PANTHER" id="PTHR13799">
    <property type="entry name" value="NGG1 INTERACTING FACTOR 3"/>
    <property type="match status" value="1"/>
</dbReference>
<dbReference type="InterPro" id="IPR002678">
    <property type="entry name" value="DUF34/NIF3"/>
</dbReference>
<name>A0A7S0LI20_9EUKA</name>
<evidence type="ECO:0000256" key="3">
    <source>
        <dbReference type="SAM" id="MobiDB-lite"/>
    </source>
</evidence>
<protein>
    <recommendedName>
        <fullName evidence="5">NIF3-like protein 1</fullName>
    </recommendedName>
</protein>
<accession>A0A7S0LI20</accession>
<dbReference type="Gene3D" id="3.40.1390.30">
    <property type="entry name" value="NIF3 (NGG1p interacting factor 3)-like"/>
    <property type="match status" value="1"/>
</dbReference>
<organism evidence="4">
    <name type="scientific">Coccolithus braarudii</name>
    <dbReference type="NCBI Taxonomy" id="221442"/>
    <lineage>
        <taxon>Eukaryota</taxon>
        <taxon>Haptista</taxon>
        <taxon>Haptophyta</taxon>
        <taxon>Prymnesiophyceae</taxon>
        <taxon>Coccolithales</taxon>
        <taxon>Coccolithaceae</taxon>
        <taxon>Coccolithus</taxon>
    </lineage>
</organism>
<feature type="binding site" evidence="2">
    <location>
        <position position="269"/>
    </location>
    <ligand>
        <name>a divalent metal cation</name>
        <dbReference type="ChEBI" id="CHEBI:60240"/>
        <label>1</label>
    </ligand>
</feature>
<sequence>MWGGGTADSSTAGGAQSRAMRAERELPVTFQRAVSASLARRYPLVLATPGDNIGLTIGALREVERGNSALIIICVDLTEQVLCEATAQHAAFIVTYSPVLSAPISALSTDDVTGRILLKCAQHSLAVYSIHTACDNAYGGINDWLANSVAAGRIRPIIPHPEHMDAGHGRLLECELSTPLSNLVERLKKLLQVRHLRLALGAMVDEQNLSRALEACFVKTFAVQVGVATSSIQDCPADVLIASEMSHSDVLAANAKGVVVILTGRSTIERAYLGFLRQELQDEFADSDWSVKVKCSQVDSNPLSVV</sequence>
<feature type="binding site" evidence="2">
    <location>
        <position position="135"/>
    </location>
    <ligand>
        <name>a divalent metal cation</name>
        <dbReference type="ChEBI" id="CHEBI:60240"/>
        <label>1</label>
    </ligand>
</feature>
<dbReference type="SUPFAM" id="SSF102705">
    <property type="entry name" value="NIF3 (NGG1p interacting factor 3)-like"/>
    <property type="match status" value="1"/>
</dbReference>
<dbReference type="GO" id="GO:0046872">
    <property type="term" value="F:metal ion binding"/>
    <property type="evidence" value="ECO:0007669"/>
    <property type="project" value="UniProtKB-KW"/>
</dbReference>
<dbReference type="InterPro" id="IPR036069">
    <property type="entry name" value="DUF34/NIF3_sf"/>
</dbReference>
<evidence type="ECO:0000256" key="1">
    <source>
        <dbReference type="ARBA" id="ARBA00006964"/>
    </source>
</evidence>
<dbReference type="EMBL" id="HBEY01035094">
    <property type="protein sequence ID" value="CAD8613377.1"/>
    <property type="molecule type" value="Transcribed_RNA"/>
</dbReference>
<evidence type="ECO:0008006" key="5">
    <source>
        <dbReference type="Google" id="ProtNLM"/>
    </source>
</evidence>
<dbReference type="PANTHER" id="PTHR13799:SF13">
    <property type="entry name" value="NIF3-LIKE PROTEIN 1"/>
    <property type="match status" value="1"/>
</dbReference>
<reference evidence="4" key="1">
    <citation type="submission" date="2021-01" db="EMBL/GenBank/DDBJ databases">
        <authorList>
            <person name="Corre E."/>
            <person name="Pelletier E."/>
            <person name="Niang G."/>
            <person name="Scheremetjew M."/>
            <person name="Finn R."/>
            <person name="Kale V."/>
            <person name="Holt S."/>
            <person name="Cochrane G."/>
            <person name="Meng A."/>
            <person name="Brown T."/>
            <person name="Cohen L."/>
        </authorList>
    </citation>
    <scope>NUCLEOTIDE SEQUENCE</scope>
    <source>
        <strain evidence="4">PLY182g</strain>
    </source>
</reference>
<gene>
    <name evidence="4" type="ORF">CPEL01642_LOCUS16757</name>
</gene>
<evidence type="ECO:0000313" key="4">
    <source>
        <dbReference type="EMBL" id="CAD8613377.1"/>
    </source>
</evidence>
<comment type="similarity">
    <text evidence="1">Belongs to the GTP cyclohydrolase I type 2/NIF3 family.</text>
</comment>
<dbReference type="AlphaFoldDB" id="A0A7S0LI20"/>
<dbReference type="GO" id="GO:0005739">
    <property type="term" value="C:mitochondrion"/>
    <property type="evidence" value="ECO:0007669"/>
    <property type="project" value="TreeGrafter"/>
</dbReference>
<keyword evidence="2" id="KW-0479">Metal-binding</keyword>
<dbReference type="FunFam" id="3.40.1390.30:FF:000001">
    <property type="entry name" value="GTP cyclohydrolase 1 type 2"/>
    <property type="match status" value="1"/>
</dbReference>
<proteinExistence type="inferred from homology"/>
<feature type="region of interest" description="Disordered" evidence="3">
    <location>
        <begin position="1"/>
        <end position="20"/>
    </location>
</feature>
<dbReference type="Pfam" id="PF01784">
    <property type="entry name" value="DUF34_NIF3"/>
    <property type="match status" value="1"/>
</dbReference>
<evidence type="ECO:0000256" key="2">
    <source>
        <dbReference type="PIRSR" id="PIRSR602678-1"/>
    </source>
</evidence>